<dbReference type="AlphaFoldDB" id="A0A2U1ZW49"/>
<dbReference type="InterPro" id="IPR045402">
    <property type="entry name" value="GAP1-N2"/>
</dbReference>
<dbReference type="Pfam" id="PF20014">
    <property type="entry name" value="GAP1-M"/>
    <property type="match status" value="1"/>
</dbReference>
<dbReference type="EMBL" id="PYHR01000002">
    <property type="protein sequence ID" value="PWD51215.1"/>
    <property type="molecule type" value="Genomic_DNA"/>
</dbReference>
<dbReference type="Proteomes" id="UP000245166">
    <property type="component" value="Unassembled WGS sequence"/>
</dbReference>
<evidence type="ECO:0000259" key="1">
    <source>
        <dbReference type="Pfam" id="PF20013"/>
    </source>
</evidence>
<evidence type="ECO:0000313" key="4">
    <source>
        <dbReference type="Proteomes" id="UP000245166"/>
    </source>
</evidence>
<protein>
    <submittedName>
        <fullName evidence="3">Uncharacterized protein</fullName>
    </submittedName>
</protein>
<feature type="domain" description="GTPase-associated protein 1 middle" evidence="2">
    <location>
        <begin position="169"/>
        <end position="226"/>
    </location>
</feature>
<proteinExistence type="predicted"/>
<name>A0A2U1ZW49_9MICO</name>
<evidence type="ECO:0000259" key="2">
    <source>
        <dbReference type="Pfam" id="PF20014"/>
    </source>
</evidence>
<reference evidence="3 4" key="1">
    <citation type="submission" date="2018-03" db="EMBL/GenBank/DDBJ databases">
        <title>Genome assembly of novel Miniimonas species PCH200.</title>
        <authorList>
            <person name="Thakur V."/>
            <person name="Kumar V."/>
            <person name="Singh D."/>
        </authorList>
    </citation>
    <scope>NUCLEOTIDE SEQUENCE [LARGE SCALE GENOMIC DNA]</scope>
    <source>
        <strain evidence="3 4">PCH200</strain>
    </source>
</reference>
<dbReference type="InterPro" id="IPR045401">
    <property type="entry name" value="GAP1-M"/>
</dbReference>
<feature type="domain" description="GTPase-associated protein 1 N-terminal" evidence="1">
    <location>
        <begin position="7"/>
        <end position="131"/>
    </location>
</feature>
<dbReference type="OrthoDB" id="3250392at2"/>
<dbReference type="Pfam" id="PF20013">
    <property type="entry name" value="GAP1-N2"/>
    <property type="match status" value="1"/>
</dbReference>
<keyword evidence="4" id="KW-1185">Reference proteome</keyword>
<evidence type="ECO:0000313" key="3">
    <source>
        <dbReference type="EMBL" id="PWD51215.1"/>
    </source>
</evidence>
<gene>
    <name evidence="3" type="ORF">C8046_11690</name>
</gene>
<comment type="caution">
    <text evidence="3">The sequence shown here is derived from an EMBL/GenBank/DDBJ whole genome shotgun (WGS) entry which is preliminary data.</text>
</comment>
<organism evidence="3 4">
    <name type="scientific">Serinibacter arcticus</name>
    <dbReference type="NCBI Taxonomy" id="1655435"/>
    <lineage>
        <taxon>Bacteria</taxon>
        <taxon>Bacillati</taxon>
        <taxon>Actinomycetota</taxon>
        <taxon>Actinomycetes</taxon>
        <taxon>Micrococcales</taxon>
        <taxon>Beutenbergiaceae</taxon>
        <taxon>Serinibacter</taxon>
    </lineage>
</organism>
<accession>A0A2U1ZW49</accession>
<sequence>MTTRTAALLYTSADAEGARGGGFKVTSSRGDLEEGELDELARYRPVAGGLDDEPLPQFATPEQVAAGPRALDYRAALDGVAWWHVAPAGSDATGRGSNQVMHVAFASGPLRHRPVELWRSSDWMTPFGSDQVAAASLGSALLPTAQAGLSREAVLDGLAGGRADALETLLVVVDVVVRALETGELVLLAVDDADDAAWWVAAVTHLLPLASAQRVTFSIPADASQGAGPLIQVLRDDAILLGCVVRSSLNLDEVPADVVLVDTAAPVVLGLGGEDHQVGARRVVATEMSALALELLVDPDLAGAAMDWVDQTLAPAVEPRWALAASLLRDPERYADAAAGAARLLVMHAPPAVPAELAEVGRQALDVLVSNRDAEQLWALYAQLAPTNAFRPSVALAYVRRALVEPSWLNRSVVPAPDGPLEVPDGRELLEGLADRSRADAGAVPQLAVLNAVALLAEVGAVRPQAPATVEDHAALELLADIVRPLIAVDVSSPAWDLLHDAPAPVVLRRTLATLAVELVQADAAVSACPLGERLDERVTTWLLPDLRDVLATPDLEDQLVAERLVRASPTFPPRSVELAHAFEAAVLDRERGGARAAVLDRFGELDAPVAASILMRRSLYRRHWLTDRAYVTFLLTAPWDTTVETLCRGIEGRTVSVVRDAAFLRLRSRQRLWLQGDPSVELVSTVTTVLRSAPTIVSAADQQLLALLQAVHCWAEIGWAGRSLEIGTDGAMMQVLDSRTSIAVQDELVRVCGAVPVLVAYLSALWHIPPTPRIGIVVQGDDGEQPMLEVLARRTLAEADDLSALIASVQARFRPRIAGAAVDEALQQLAPRGARLAQGGQKLVEGVRGLFGRQRSEYEEKS</sequence>
<dbReference type="RefSeq" id="WP_109229596.1">
    <property type="nucleotide sequence ID" value="NZ_PYHR01000002.1"/>
</dbReference>